<gene>
    <name evidence="3" type="ORF">FB45DRAFT_1062578</name>
</gene>
<evidence type="ECO:0000256" key="2">
    <source>
        <dbReference type="SAM" id="MobiDB-lite"/>
    </source>
</evidence>
<reference evidence="3" key="1">
    <citation type="submission" date="2023-03" db="EMBL/GenBank/DDBJ databases">
        <title>Massive genome expansion in bonnet fungi (Mycena s.s.) driven by repeated elements and novel gene families across ecological guilds.</title>
        <authorList>
            <consortium name="Lawrence Berkeley National Laboratory"/>
            <person name="Harder C.B."/>
            <person name="Miyauchi S."/>
            <person name="Viragh M."/>
            <person name="Kuo A."/>
            <person name="Thoen E."/>
            <person name="Andreopoulos B."/>
            <person name="Lu D."/>
            <person name="Skrede I."/>
            <person name="Drula E."/>
            <person name="Henrissat B."/>
            <person name="Morin E."/>
            <person name="Kohler A."/>
            <person name="Barry K."/>
            <person name="LaButti K."/>
            <person name="Morin E."/>
            <person name="Salamov A."/>
            <person name="Lipzen A."/>
            <person name="Mereny Z."/>
            <person name="Hegedus B."/>
            <person name="Baldrian P."/>
            <person name="Stursova M."/>
            <person name="Weitz H."/>
            <person name="Taylor A."/>
            <person name="Grigoriev I.V."/>
            <person name="Nagy L.G."/>
            <person name="Martin F."/>
            <person name="Kauserud H."/>
        </authorList>
    </citation>
    <scope>NUCLEOTIDE SEQUENCE</scope>
    <source>
        <strain evidence="3">9284</strain>
    </source>
</reference>
<feature type="region of interest" description="Disordered" evidence="2">
    <location>
        <begin position="1"/>
        <end position="44"/>
    </location>
</feature>
<keyword evidence="4" id="KW-1185">Reference proteome</keyword>
<name>A0AAD7BG54_9AGAR</name>
<dbReference type="EMBL" id="JARKIF010000017">
    <property type="protein sequence ID" value="KAJ7620232.1"/>
    <property type="molecule type" value="Genomic_DNA"/>
</dbReference>
<dbReference type="Proteomes" id="UP001221142">
    <property type="component" value="Unassembled WGS sequence"/>
</dbReference>
<dbReference type="AlphaFoldDB" id="A0AAD7BG54"/>
<evidence type="ECO:0000313" key="4">
    <source>
        <dbReference type="Proteomes" id="UP001221142"/>
    </source>
</evidence>
<proteinExistence type="predicted"/>
<feature type="region of interest" description="Disordered" evidence="2">
    <location>
        <begin position="184"/>
        <end position="210"/>
    </location>
</feature>
<evidence type="ECO:0000313" key="3">
    <source>
        <dbReference type="EMBL" id="KAJ7620232.1"/>
    </source>
</evidence>
<feature type="region of interest" description="Disordered" evidence="2">
    <location>
        <begin position="58"/>
        <end position="99"/>
    </location>
</feature>
<feature type="coiled-coil region" evidence="1">
    <location>
        <begin position="112"/>
        <end position="139"/>
    </location>
</feature>
<sequence>MHLSPNNFASASPPSLAGFQYGPGAPQGDVREFHRAGPPAVTPEHDLAIACGRLTGSRSRSGTLDPFRGDAAANPTAAPYRISAPPSHPSRPPQLYPPPQFIAQMDYLVQGMQVLLNDNTELKRRVANLEQRVSGAENTLNQRGGRVSHAKTRTTNVAVSHQHNDAAAQFDSDYDAEYQNIDPILRPPRPNPRVEHEFSSAVDTDAGPAT</sequence>
<feature type="compositionally biased region" description="Low complexity" evidence="2">
    <location>
        <begin position="1"/>
        <end position="17"/>
    </location>
</feature>
<feature type="compositionally biased region" description="Pro residues" evidence="2">
    <location>
        <begin position="86"/>
        <end position="99"/>
    </location>
</feature>
<evidence type="ECO:0000256" key="1">
    <source>
        <dbReference type="SAM" id="Coils"/>
    </source>
</evidence>
<protein>
    <submittedName>
        <fullName evidence="3">Uncharacterized protein</fullName>
    </submittedName>
</protein>
<accession>A0AAD7BG54</accession>
<organism evidence="3 4">
    <name type="scientific">Roridomyces roridus</name>
    <dbReference type="NCBI Taxonomy" id="1738132"/>
    <lineage>
        <taxon>Eukaryota</taxon>
        <taxon>Fungi</taxon>
        <taxon>Dikarya</taxon>
        <taxon>Basidiomycota</taxon>
        <taxon>Agaricomycotina</taxon>
        <taxon>Agaricomycetes</taxon>
        <taxon>Agaricomycetidae</taxon>
        <taxon>Agaricales</taxon>
        <taxon>Marasmiineae</taxon>
        <taxon>Mycenaceae</taxon>
        <taxon>Roridomyces</taxon>
    </lineage>
</organism>
<comment type="caution">
    <text evidence="3">The sequence shown here is derived from an EMBL/GenBank/DDBJ whole genome shotgun (WGS) entry which is preliminary data.</text>
</comment>
<keyword evidence="1" id="KW-0175">Coiled coil</keyword>